<evidence type="ECO:0000256" key="3">
    <source>
        <dbReference type="ARBA" id="ARBA00023125"/>
    </source>
</evidence>
<dbReference type="EMBL" id="JZRB01000002">
    <property type="protein sequence ID" value="KJV37193.1"/>
    <property type="molecule type" value="Genomic_DNA"/>
</dbReference>
<dbReference type="RefSeq" id="WP_045827730.1">
    <property type="nucleotide sequence ID" value="NZ_JZRB01000002.1"/>
</dbReference>
<evidence type="ECO:0000313" key="7">
    <source>
        <dbReference type="Proteomes" id="UP000033651"/>
    </source>
</evidence>
<dbReference type="PRINTS" id="PR00039">
    <property type="entry name" value="HTHLYSR"/>
</dbReference>
<dbReference type="PANTHER" id="PTHR30579">
    <property type="entry name" value="TRANSCRIPTIONAL REGULATOR"/>
    <property type="match status" value="1"/>
</dbReference>
<reference evidence="6 7" key="1">
    <citation type="submission" date="2015-03" db="EMBL/GenBank/DDBJ databases">
        <title>Draft genome sequence of Luteibacter yeojuensis strain SU11.</title>
        <authorList>
            <person name="Sulaiman J."/>
            <person name="Priya K."/>
            <person name="Chan K.-G."/>
        </authorList>
    </citation>
    <scope>NUCLEOTIDE SEQUENCE [LARGE SCALE GENOMIC DNA]</scope>
    <source>
        <strain evidence="6 7">SU11</strain>
    </source>
</reference>
<name>A0A0F3L148_9GAMM</name>
<dbReference type="Proteomes" id="UP000033651">
    <property type="component" value="Unassembled WGS sequence"/>
</dbReference>
<evidence type="ECO:0000256" key="1">
    <source>
        <dbReference type="ARBA" id="ARBA00009437"/>
    </source>
</evidence>
<keyword evidence="2" id="KW-0805">Transcription regulation</keyword>
<evidence type="ECO:0000256" key="4">
    <source>
        <dbReference type="ARBA" id="ARBA00023163"/>
    </source>
</evidence>
<dbReference type="PANTHER" id="PTHR30579:SF7">
    <property type="entry name" value="HTH-TYPE TRANSCRIPTIONAL REGULATOR LRHA-RELATED"/>
    <property type="match status" value="1"/>
</dbReference>
<dbReference type="Pfam" id="PF03466">
    <property type="entry name" value="LysR_substrate"/>
    <property type="match status" value="1"/>
</dbReference>
<dbReference type="GO" id="GO:0003700">
    <property type="term" value="F:DNA-binding transcription factor activity"/>
    <property type="evidence" value="ECO:0007669"/>
    <property type="project" value="InterPro"/>
</dbReference>
<dbReference type="Gene3D" id="1.10.10.10">
    <property type="entry name" value="Winged helix-like DNA-binding domain superfamily/Winged helix DNA-binding domain"/>
    <property type="match status" value="1"/>
</dbReference>
<dbReference type="InterPro" id="IPR000847">
    <property type="entry name" value="LysR_HTH_N"/>
</dbReference>
<dbReference type="InterPro" id="IPR036390">
    <property type="entry name" value="WH_DNA-bd_sf"/>
</dbReference>
<dbReference type="Pfam" id="PF00126">
    <property type="entry name" value="HTH_1"/>
    <property type="match status" value="1"/>
</dbReference>
<organism evidence="6 7">
    <name type="scientific">Luteibacter yeojuensis</name>
    <dbReference type="NCBI Taxonomy" id="345309"/>
    <lineage>
        <taxon>Bacteria</taxon>
        <taxon>Pseudomonadati</taxon>
        <taxon>Pseudomonadota</taxon>
        <taxon>Gammaproteobacteria</taxon>
        <taxon>Lysobacterales</taxon>
        <taxon>Rhodanobacteraceae</taxon>
        <taxon>Luteibacter</taxon>
    </lineage>
</organism>
<dbReference type="OrthoDB" id="5723059at2"/>
<gene>
    <name evidence="6" type="ORF">VI08_01315</name>
</gene>
<dbReference type="FunFam" id="1.10.10.10:FF:000001">
    <property type="entry name" value="LysR family transcriptional regulator"/>
    <property type="match status" value="1"/>
</dbReference>
<dbReference type="InterPro" id="IPR050176">
    <property type="entry name" value="LTTR"/>
</dbReference>
<dbReference type="AlphaFoldDB" id="A0A0F3L148"/>
<dbReference type="PROSITE" id="PS50931">
    <property type="entry name" value="HTH_LYSR"/>
    <property type="match status" value="1"/>
</dbReference>
<keyword evidence="7" id="KW-1185">Reference proteome</keyword>
<dbReference type="GO" id="GO:0003677">
    <property type="term" value="F:DNA binding"/>
    <property type="evidence" value="ECO:0007669"/>
    <property type="project" value="UniProtKB-KW"/>
</dbReference>
<proteinExistence type="inferred from homology"/>
<evidence type="ECO:0000256" key="2">
    <source>
        <dbReference type="ARBA" id="ARBA00023015"/>
    </source>
</evidence>
<dbReference type="Gene3D" id="3.40.190.10">
    <property type="entry name" value="Periplasmic binding protein-like II"/>
    <property type="match status" value="2"/>
</dbReference>
<dbReference type="InterPro" id="IPR005119">
    <property type="entry name" value="LysR_subst-bd"/>
</dbReference>
<accession>A0A0F3L148</accession>
<dbReference type="SUPFAM" id="SSF53850">
    <property type="entry name" value="Periplasmic binding protein-like II"/>
    <property type="match status" value="1"/>
</dbReference>
<dbReference type="InterPro" id="IPR036388">
    <property type="entry name" value="WH-like_DNA-bd_sf"/>
</dbReference>
<comment type="caution">
    <text evidence="6">The sequence shown here is derived from an EMBL/GenBank/DDBJ whole genome shotgun (WGS) entry which is preliminary data.</text>
</comment>
<protein>
    <submittedName>
        <fullName evidence="6">LysR family transcriptional regulator</fullName>
    </submittedName>
</protein>
<dbReference type="SUPFAM" id="SSF46785">
    <property type="entry name" value="Winged helix' DNA-binding domain"/>
    <property type="match status" value="1"/>
</dbReference>
<dbReference type="PATRIC" id="fig|345309.4.peg.1315"/>
<sequence length="285" mass="30932">MTLRLDIALLRNFVAIAEAAALSRAADQVGRTQAALSQQIKKLEEAIGQPLMNRTGRGIALTVHGERLLAHAHKILRAHDEAVAELSGTSLSGRIRFGCPDDYARIFLPELLETFARQHPQVFIEVVCASTPRLVEQLKEQSLDIAVVSLPDSPERDLFLRCEPFVWVAAKGSEAYRRDPLQLALSDPDALDHLAATASLEKAGRRYRIAYASGSVAGLTAVVRSGQAITVMTLTGVPPDLQVLPPSSGLPMLPSVGISVQTARKHPSRLLHLFEAHVRTVLPTL</sequence>
<keyword evidence="3" id="KW-0238">DNA-binding</keyword>
<keyword evidence="4" id="KW-0804">Transcription</keyword>
<evidence type="ECO:0000259" key="5">
    <source>
        <dbReference type="PROSITE" id="PS50931"/>
    </source>
</evidence>
<comment type="similarity">
    <text evidence="1">Belongs to the LysR transcriptional regulatory family.</text>
</comment>
<feature type="domain" description="HTH lysR-type" evidence="5">
    <location>
        <begin position="5"/>
        <end position="62"/>
    </location>
</feature>
<evidence type="ECO:0000313" key="6">
    <source>
        <dbReference type="EMBL" id="KJV37193.1"/>
    </source>
</evidence>